<dbReference type="PROSITE" id="PS00092">
    <property type="entry name" value="N6_MTASE"/>
    <property type="match status" value="1"/>
</dbReference>
<feature type="region of interest" description="Disordered" evidence="3">
    <location>
        <begin position="1"/>
        <end position="23"/>
    </location>
</feature>
<keyword evidence="1 4" id="KW-0489">Methyltransferase</keyword>
<dbReference type="CDD" id="cd02440">
    <property type="entry name" value="AdoMet_MTases"/>
    <property type="match status" value="1"/>
</dbReference>
<dbReference type="SUPFAM" id="SSF53335">
    <property type="entry name" value="S-adenosyl-L-methionine-dependent methyltransferases"/>
    <property type="match status" value="1"/>
</dbReference>
<dbReference type="InterPro" id="IPR004398">
    <property type="entry name" value="RNA_MeTrfase_RsmD"/>
</dbReference>
<evidence type="ECO:0000256" key="1">
    <source>
        <dbReference type="ARBA" id="ARBA00022603"/>
    </source>
</evidence>
<sequence>MRVISGSAKGRPLKAVPGNGTRPTTDKVKEAMFSIIGPYFDGGQVLDLFAGTGGLGIEALSRGMEHGVFIDMEYKSIEIIKANVQSAKLTEQAEIYRNEAGRALKVLQKRGTAFDLVFLDPPYRMKNGIELMQDMHERGLLKQDATIVLEFETGHPYPTECDHFVGVRQAEYGETTLYIYRYAPDSTSTLEEQGSHAQETQHEVQQGGTLDE</sequence>
<comment type="caution">
    <text evidence="4">The sequence shown here is derived from an EMBL/GenBank/DDBJ whole genome shotgun (WGS) entry which is preliminary data.</text>
</comment>
<dbReference type="GO" id="GO:0052913">
    <property type="term" value="F:16S rRNA (guanine(966)-N(2))-methyltransferase activity"/>
    <property type="evidence" value="ECO:0007669"/>
    <property type="project" value="UniProtKB-EC"/>
</dbReference>
<dbReference type="EMBL" id="JBHUEH010000032">
    <property type="protein sequence ID" value="MFD1888457.1"/>
    <property type="molecule type" value="Genomic_DNA"/>
</dbReference>
<evidence type="ECO:0000256" key="3">
    <source>
        <dbReference type="SAM" id="MobiDB-lite"/>
    </source>
</evidence>
<dbReference type="Proteomes" id="UP001597233">
    <property type="component" value="Unassembled WGS sequence"/>
</dbReference>
<dbReference type="Pfam" id="PF03602">
    <property type="entry name" value="Cons_hypoth95"/>
    <property type="match status" value="1"/>
</dbReference>
<dbReference type="PIRSF" id="PIRSF004553">
    <property type="entry name" value="CHP00095"/>
    <property type="match status" value="1"/>
</dbReference>
<accession>A0ABW4RQ46</accession>
<name>A0ABW4RQ46_9BACL</name>
<evidence type="ECO:0000313" key="5">
    <source>
        <dbReference type="Proteomes" id="UP001597233"/>
    </source>
</evidence>
<dbReference type="EC" id="2.1.1.171" evidence="4"/>
<dbReference type="Gene3D" id="3.40.50.150">
    <property type="entry name" value="Vaccinia Virus protein VP39"/>
    <property type="match status" value="1"/>
</dbReference>
<dbReference type="InterPro" id="IPR002052">
    <property type="entry name" value="DNA_methylase_N6_adenine_CS"/>
</dbReference>
<feature type="region of interest" description="Disordered" evidence="3">
    <location>
        <begin position="189"/>
        <end position="212"/>
    </location>
</feature>
<dbReference type="RefSeq" id="WP_347323169.1">
    <property type="nucleotide sequence ID" value="NZ_JBCGUH010000001.1"/>
</dbReference>
<dbReference type="InterPro" id="IPR029063">
    <property type="entry name" value="SAM-dependent_MTases_sf"/>
</dbReference>
<evidence type="ECO:0000256" key="2">
    <source>
        <dbReference type="ARBA" id="ARBA00022679"/>
    </source>
</evidence>
<evidence type="ECO:0000313" key="4">
    <source>
        <dbReference type="EMBL" id="MFD1888457.1"/>
    </source>
</evidence>
<dbReference type="PANTHER" id="PTHR43542">
    <property type="entry name" value="METHYLTRANSFERASE"/>
    <property type="match status" value="1"/>
</dbReference>
<keyword evidence="5" id="KW-1185">Reference proteome</keyword>
<gene>
    <name evidence="4" type="primary">rsmD</name>
    <name evidence="4" type="ORF">ACFSC9_23485</name>
</gene>
<proteinExistence type="predicted"/>
<organism evidence="4 5">
    <name type="scientific">Paenibacillus wenxiniae</name>
    <dbReference type="NCBI Taxonomy" id="1636843"/>
    <lineage>
        <taxon>Bacteria</taxon>
        <taxon>Bacillati</taxon>
        <taxon>Bacillota</taxon>
        <taxon>Bacilli</taxon>
        <taxon>Bacillales</taxon>
        <taxon>Paenibacillaceae</taxon>
        <taxon>Paenibacillus</taxon>
    </lineage>
</organism>
<keyword evidence="2 4" id="KW-0808">Transferase</keyword>
<protein>
    <submittedName>
        <fullName evidence="4">16S rRNA (Guanine(966)-N(2))-methyltransferase RsmD</fullName>
        <ecNumber evidence="4">2.1.1.171</ecNumber>
    </submittedName>
</protein>
<reference evidence="5" key="1">
    <citation type="journal article" date="2019" name="Int. J. Syst. Evol. Microbiol.">
        <title>The Global Catalogue of Microorganisms (GCM) 10K type strain sequencing project: providing services to taxonomists for standard genome sequencing and annotation.</title>
        <authorList>
            <consortium name="The Broad Institute Genomics Platform"/>
            <consortium name="The Broad Institute Genome Sequencing Center for Infectious Disease"/>
            <person name="Wu L."/>
            <person name="Ma J."/>
        </authorList>
    </citation>
    <scope>NUCLEOTIDE SEQUENCE [LARGE SCALE GENOMIC DNA]</scope>
    <source>
        <strain evidence="5">CCUG 54950</strain>
    </source>
</reference>
<dbReference type="PANTHER" id="PTHR43542:SF1">
    <property type="entry name" value="METHYLTRANSFERASE"/>
    <property type="match status" value="1"/>
</dbReference>
<dbReference type="NCBIfam" id="TIGR00095">
    <property type="entry name" value="16S rRNA (guanine(966)-N(2))-methyltransferase RsmD"/>
    <property type="match status" value="1"/>
</dbReference>